<protein>
    <submittedName>
        <fullName evidence="3">Uncharacterized protein</fullName>
    </submittedName>
</protein>
<evidence type="ECO:0000256" key="2">
    <source>
        <dbReference type="SAM" id="Phobius"/>
    </source>
</evidence>
<reference evidence="3 4" key="1">
    <citation type="submission" date="2024-03" db="EMBL/GenBank/DDBJ databases">
        <title>The Genome Sequence of Enterococcus sp. DIV2402.</title>
        <authorList>
            <consortium name="The Broad Institute Genomics Platform"/>
            <consortium name="The Broad Institute Microbial Omics Core"/>
            <consortium name="The Broad Institute Genomic Center for Infectious Diseases"/>
            <person name="Earl A."/>
            <person name="Manson A."/>
            <person name="Gilmore M."/>
            <person name="Schwartman J."/>
            <person name="Shea T."/>
            <person name="Abouelleil A."/>
            <person name="Cao P."/>
            <person name="Chapman S."/>
            <person name="Cusick C."/>
            <person name="Young S."/>
            <person name="Neafsey D."/>
            <person name="Nusbaum C."/>
            <person name="Birren B."/>
        </authorList>
    </citation>
    <scope>NUCLEOTIDE SEQUENCE [LARGE SCALE GENOMIC DNA]</scope>
    <source>
        <strain evidence="3 4">DIV2402</strain>
    </source>
</reference>
<sequence length="112" mass="13129">MSDRERQKKFEQQSYLKSSEFDRHNTNMTRQANPIGRGQNLLPSDRKRKKIEQKDLIVQMVSVVVGIVVFFFVMYLGKILLPQVLYEGMSFLIVDLGFSIMVAYLFFSHFSQ</sequence>
<evidence type="ECO:0000313" key="4">
    <source>
        <dbReference type="Proteomes" id="UP000664701"/>
    </source>
</evidence>
<feature type="transmembrane region" description="Helical" evidence="2">
    <location>
        <begin position="88"/>
        <end position="107"/>
    </location>
</feature>
<gene>
    <name evidence="3" type="ORF">DOK78_000521</name>
</gene>
<keyword evidence="4" id="KW-1185">Reference proteome</keyword>
<proteinExistence type="predicted"/>
<keyword evidence="2" id="KW-0812">Transmembrane</keyword>
<dbReference type="EMBL" id="CP147251">
    <property type="protein sequence ID" value="WYJ75933.1"/>
    <property type="molecule type" value="Genomic_DNA"/>
</dbReference>
<dbReference type="RefSeq" id="WP_207941997.1">
    <property type="nucleotide sequence ID" value="NZ_CP147251.1"/>
</dbReference>
<organism evidence="3 4">
    <name type="scientific">Candidatus Enterococcus lowellii</name>
    <dbReference type="NCBI Taxonomy" id="2230877"/>
    <lineage>
        <taxon>Bacteria</taxon>
        <taxon>Bacillati</taxon>
        <taxon>Bacillota</taxon>
        <taxon>Bacilli</taxon>
        <taxon>Lactobacillales</taxon>
        <taxon>Enterococcaceae</taxon>
        <taxon>Enterococcus</taxon>
    </lineage>
</organism>
<feature type="compositionally biased region" description="Basic and acidic residues" evidence="1">
    <location>
        <begin position="1"/>
        <end position="11"/>
    </location>
</feature>
<keyword evidence="2" id="KW-0472">Membrane</keyword>
<evidence type="ECO:0000256" key="1">
    <source>
        <dbReference type="SAM" id="MobiDB-lite"/>
    </source>
</evidence>
<evidence type="ECO:0000313" key="3">
    <source>
        <dbReference type="EMBL" id="WYJ75933.1"/>
    </source>
</evidence>
<accession>A0ABZ2SKC1</accession>
<name>A0ABZ2SKC1_9ENTE</name>
<feature type="transmembrane region" description="Helical" evidence="2">
    <location>
        <begin position="56"/>
        <end position="76"/>
    </location>
</feature>
<dbReference type="Proteomes" id="UP000664701">
    <property type="component" value="Chromosome"/>
</dbReference>
<feature type="region of interest" description="Disordered" evidence="1">
    <location>
        <begin position="1"/>
        <end position="44"/>
    </location>
</feature>
<keyword evidence="2" id="KW-1133">Transmembrane helix</keyword>